<proteinExistence type="predicted"/>
<name>A0A6A5WHA6_9PLEO</name>
<dbReference type="AlphaFoldDB" id="A0A6A5WHA6"/>
<reference evidence="2" key="1">
    <citation type="journal article" date="2020" name="Stud. Mycol.">
        <title>101 Dothideomycetes genomes: a test case for predicting lifestyles and emergence of pathogens.</title>
        <authorList>
            <person name="Haridas S."/>
            <person name="Albert R."/>
            <person name="Binder M."/>
            <person name="Bloem J."/>
            <person name="Labutti K."/>
            <person name="Salamov A."/>
            <person name="Andreopoulos B."/>
            <person name="Baker S."/>
            <person name="Barry K."/>
            <person name="Bills G."/>
            <person name="Bluhm B."/>
            <person name="Cannon C."/>
            <person name="Castanera R."/>
            <person name="Culley D."/>
            <person name="Daum C."/>
            <person name="Ezra D."/>
            <person name="Gonzalez J."/>
            <person name="Henrissat B."/>
            <person name="Kuo A."/>
            <person name="Liang C."/>
            <person name="Lipzen A."/>
            <person name="Lutzoni F."/>
            <person name="Magnuson J."/>
            <person name="Mondo S."/>
            <person name="Nolan M."/>
            <person name="Ohm R."/>
            <person name="Pangilinan J."/>
            <person name="Park H.-J."/>
            <person name="Ramirez L."/>
            <person name="Alfaro M."/>
            <person name="Sun H."/>
            <person name="Tritt A."/>
            <person name="Yoshinaga Y."/>
            <person name="Zwiers L.-H."/>
            <person name="Turgeon B."/>
            <person name="Goodwin S."/>
            <person name="Spatafora J."/>
            <person name="Crous P."/>
            <person name="Grigoriev I."/>
        </authorList>
    </citation>
    <scope>NUCLEOTIDE SEQUENCE</scope>
    <source>
        <strain evidence="2">CBS 123094</strain>
    </source>
</reference>
<dbReference type="OrthoDB" id="5428863at2759"/>
<protein>
    <submittedName>
        <fullName evidence="2">HET-domain-containing protein</fullName>
    </submittedName>
</protein>
<organism evidence="2 3">
    <name type="scientific">Amniculicola lignicola CBS 123094</name>
    <dbReference type="NCBI Taxonomy" id="1392246"/>
    <lineage>
        <taxon>Eukaryota</taxon>
        <taxon>Fungi</taxon>
        <taxon>Dikarya</taxon>
        <taxon>Ascomycota</taxon>
        <taxon>Pezizomycotina</taxon>
        <taxon>Dothideomycetes</taxon>
        <taxon>Pleosporomycetidae</taxon>
        <taxon>Pleosporales</taxon>
        <taxon>Amniculicolaceae</taxon>
        <taxon>Amniculicola</taxon>
    </lineage>
</organism>
<dbReference type="PANTHER" id="PTHR33112:SF1">
    <property type="entry name" value="HETEROKARYON INCOMPATIBILITY DOMAIN-CONTAINING PROTEIN"/>
    <property type="match status" value="1"/>
</dbReference>
<evidence type="ECO:0000313" key="3">
    <source>
        <dbReference type="Proteomes" id="UP000799779"/>
    </source>
</evidence>
<dbReference type="Proteomes" id="UP000799779">
    <property type="component" value="Unassembled WGS sequence"/>
</dbReference>
<feature type="non-terminal residue" evidence="2">
    <location>
        <position position="315"/>
    </location>
</feature>
<dbReference type="EMBL" id="ML977584">
    <property type="protein sequence ID" value="KAF2001280.1"/>
    <property type="molecule type" value="Genomic_DNA"/>
</dbReference>
<dbReference type="PANTHER" id="PTHR33112">
    <property type="entry name" value="DOMAIN PROTEIN, PUTATIVE-RELATED"/>
    <property type="match status" value="1"/>
</dbReference>
<dbReference type="Pfam" id="PF06985">
    <property type="entry name" value="HET"/>
    <property type="match status" value="1"/>
</dbReference>
<sequence>MLFRPRKLRRDSIAFDAVRSWLEQCQTLHEKECGRGSKTRQFSSLHMIDCHSLRVIPAPRDCEYVALSYVWGVMTEPLPELESGYLEFDKLPAVIKDAISVTKELGFGHIWIDRYCIPQNDEARHEQIQHMHSVDTNAELTIVAACSPHPGVGLAGVSRLRDHQIHIHLDEVDLVEVAFHRQKELVQNSIWNSRGWTFQEAMLSRRLLIFTDKMVQLQCRENTCLEALHRHPICGDSSSALHRGSNTHHLPSSLATIFPLAELFHEKDQYATVWDIIKTYNRRMLSFESDYLNAFLGVLNTCINVGSLAGHMWGL</sequence>
<dbReference type="InterPro" id="IPR010730">
    <property type="entry name" value="HET"/>
</dbReference>
<keyword evidence="3" id="KW-1185">Reference proteome</keyword>
<evidence type="ECO:0000313" key="2">
    <source>
        <dbReference type="EMBL" id="KAF2001280.1"/>
    </source>
</evidence>
<feature type="domain" description="Heterokaryon incompatibility" evidence="1">
    <location>
        <begin position="64"/>
        <end position="200"/>
    </location>
</feature>
<accession>A0A6A5WHA6</accession>
<gene>
    <name evidence="2" type="ORF">P154DRAFT_490690</name>
</gene>
<evidence type="ECO:0000259" key="1">
    <source>
        <dbReference type="Pfam" id="PF06985"/>
    </source>
</evidence>